<dbReference type="Gene3D" id="3.90.550.10">
    <property type="entry name" value="Spore Coat Polysaccharide Biosynthesis Protein SpsA, Chain A"/>
    <property type="match status" value="1"/>
</dbReference>
<dbReference type="PANTHER" id="PTHR31392:SF1">
    <property type="entry name" value="ALPHA-1,3-MANNOSYLTRANSFERASE MNN1-RELATED"/>
    <property type="match status" value="1"/>
</dbReference>
<feature type="region of interest" description="Disordered" evidence="10">
    <location>
        <begin position="82"/>
        <end position="121"/>
    </location>
</feature>
<dbReference type="InterPro" id="IPR022751">
    <property type="entry name" value="Alpha_mannosyltransferase"/>
</dbReference>
<dbReference type="EMBL" id="FR824054">
    <property type="protein sequence ID" value="CCA15193.1"/>
    <property type="molecule type" value="Genomic_DNA"/>
</dbReference>
<feature type="compositionally biased region" description="Polar residues" evidence="10">
    <location>
        <begin position="82"/>
        <end position="100"/>
    </location>
</feature>
<dbReference type="GO" id="GO:0005794">
    <property type="term" value="C:Golgi apparatus"/>
    <property type="evidence" value="ECO:0007669"/>
    <property type="project" value="TreeGrafter"/>
</dbReference>
<evidence type="ECO:0000256" key="6">
    <source>
        <dbReference type="ARBA" id="ARBA00022968"/>
    </source>
</evidence>
<feature type="transmembrane region" description="Helical" evidence="11">
    <location>
        <begin position="12"/>
        <end position="37"/>
    </location>
</feature>
<dbReference type="GO" id="GO:0000033">
    <property type="term" value="F:alpha-1,3-mannosyltransferase activity"/>
    <property type="evidence" value="ECO:0007669"/>
    <property type="project" value="TreeGrafter"/>
</dbReference>
<dbReference type="AlphaFoldDB" id="F0W2A8"/>
<sequence>MYGRRVNHDRRSLSGGIIILILTLLMTWSICSVVLLWSSGNGKPILSARLTSAFTSTLSQPGKNEQSDGMKHFVRDELHQNQSDGNMKTLGSDSIVSTQPTADTTASSSITSISSSSSATGSTTASEISYAKGIILCLHEEIVPMGISLIRELRCLGNTELVQVFYCFPDEISNHTHELFRHLDDRVQLIDVCTEMLQSGKMDKKLAKTFRSYWIKPLALYHTNITEVLLLDADVLAMRDPSIIRSSSGYQKTGTMFFYDRVVKKRVNFNRKVKLSRTSKDPPVQYLKAWVKKFPYARFNLSGPNPSGHLKQSLSFNESTCHEQDSSMLAVDKSRSGKALDVLWYMMTEKRFLYKFSWGDKEAFWLSWEFAHQPYTFSPWGVSAIDSFPNGDVKRHPETLCGNMAHYMPIEEDDDELLYVNGKTLLDPYPFGLRKALKTDRLTLVYNLSPTYVSLRHPRKPVKPFQESGSTIKNQECLTDLGSKALSPKFHQRLLRRRMHLIALWGSFLEPLENCEESYLKTVEE</sequence>
<gene>
    <name evidence="12" type="primary">AlNc14C9G1158</name>
    <name evidence="12" type="ORF">ALNC14_013360</name>
</gene>
<dbReference type="PANTHER" id="PTHR31392">
    <property type="entry name" value="ALPHA-1,3-MANNOSYLTRANSFERASE MNN1-RELATED"/>
    <property type="match status" value="1"/>
</dbReference>
<evidence type="ECO:0000313" key="12">
    <source>
        <dbReference type="EMBL" id="CCA15193.1"/>
    </source>
</evidence>
<protein>
    <submittedName>
        <fullName evidence="12">Uncharacterized protein AlNc14C9G1158</fullName>
    </submittedName>
</protein>
<reference evidence="12" key="2">
    <citation type="submission" date="2011-02" db="EMBL/GenBank/DDBJ databases">
        <authorList>
            <person name="MacLean D."/>
        </authorList>
    </citation>
    <scope>NUCLEOTIDE SEQUENCE</scope>
</reference>
<evidence type="ECO:0000256" key="5">
    <source>
        <dbReference type="ARBA" id="ARBA00022692"/>
    </source>
</evidence>
<organism evidence="12">
    <name type="scientific">Albugo laibachii Nc14</name>
    <dbReference type="NCBI Taxonomy" id="890382"/>
    <lineage>
        <taxon>Eukaryota</taxon>
        <taxon>Sar</taxon>
        <taxon>Stramenopiles</taxon>
        <taxon>Oomycota</taxon>
        <taxon>Peronosporomycetes</taxon>
        <taxon>Albuginales</taxon>
        <taxon>Albuginaceae</taxon>
        <taxon>Albugo</taxon>
    </lineage>
</organism>
<keyword evidence="5 11" id="KW-0812">Transmembrane</keyword>
<feature type="compositionally biased region" description="Low complexity" evidence="10">
    <location>
        <begin position="101"/>
        <end position="121"/>
    </location>
</feature>
<reference evidence="12" key="1">
    <citation type="journal article" date="2011" name="PLoS Biol.">
        <title>Gene gain and loss during evolution of obligate parasitism in the white rust pathogen of Arabidopsis thaliana.</title>
        <authorList>
            <person name="Kemen E."/>
            <person name="Gardiner A."/>
            <person name="Schultz-Larsen T."/>
            <person name="Kemen A.C."/>
            <person name="Balmuth A.L."/>
            <person name="Robert-Seilaniantz A."/>
            <person name="Bailey K."/>
            <person name="Holub E."/>
            <person name="Studholme D.J."/>
            <person name="Maclean D."/>
            <person name="Jones J.D."/>
        </authorList>
    </citation>
    <scope>NUCLEOTIDE SEQUENCE</scope>
</reference>
<evidence type="ECO:0000256" key="11">
    <source>
        <dbReference type="SAM" id="Phobius"/>
    </source>
</evidence>
<accession>F0W2A8</accession>
<evidence type="ECO:0000256" key="10">
    <source>
        <dbReference type="SAM" id="MobiDB-lite"/>
    </source>
</evidence>
<dbReference type="InterPro" id="IPR029044">
    <property type="entry name" value="Nucleotide-diphossugar_trans"/>
</dbReference>
<evidence type="ECO:0000256" key="3">
    <source>
        <dbReference type="ARBA" id="ARBA00022676"/>
    </source>
</evidence>
<dbReference type="HOGENOM" id="CLU_030430_0_1_1"/>
<evidence type="ECO:0000256" key="9">
    <source>
        <dbReference type="ARBA" id="ARBA00023180"/>
    </source>
</evidence>
<dbReference type="GO" id="GO:0016020">
    <property type="term" value="C:membrane"/>
    <property type="evidence" value="ECO:0007669"/>
    <property type="project" value="UniProtKB-SubCell"/>
</dbReference>
<dbReference type="GO" id="GO:0006493">
    <property type="term" value="P:protein O-linked glycosylation"/>
    <property type="evidence" value="ECO:0007669"/>
    <property type="project" value="TreeGrafter"/>
</dbReference>
<keyword evidence="9" id="KW-0325">Glycoprotein</keyword>
<dbReference type="Pfam" id="PF11051">
    <property type="entry name" value="Mannosyl_trans3"/>
    <property type="match status" value="1"/>
</dbReference>
<comment type="similarity">
    <text evidence="2">Belongs to the MNN1/MNT family.</text>
</comment>
<evidence type="ECO:0000256" key="4">
    <source>
        <dbReference type="ARBA" id="ARBA00022679"/>
    </source>
</evidence>
<keyword evidence="6" id="KW-0735">Signal-anchor</keyword>
<comment type="subcellular location">
    <subcellularLocation>
        <location evidence="1">Membrane</location>
        <topology evidence="1">Single-pass type II membrane protein</topology>
    </subcellularLocation>
</comment>
<name>F0W2A8_9STRA</name>
<evidence type="ECO:0000256" key="2">
    <source>
        <dbReference type="ARBA" id="ARBA00009105"/>
    </source>
</evidence>
<keyword evidence="3" id="KW-0328">Glycosyltransferase</keyword>
<keyword evidence="7 11" id="KW-1133">Transmembrane helix</keyword>
<evidence type="ECO:0000256" key="7">
    <source>
        <dbReference type="ARBA" id="ARBA00022989"/>
    </source>
</evidence>
<evidence type="ECO:0000256" key="8">
    <source>
        <dbReference type="ARBA" id="ARBA00023136"/>
    </source>
</evidence>
<keyword evidence="4" id="KW-0808">Transferase</keyword>
<dbReference type="SUPFAM" id="SSF53448">
    <property type="entry name" value="Nucleotide-diphospho-sugar transferases"/>
    <property type="match status" value="1"/>
</dbReference>
<keyword evidence="8 11" id="KW-0472">Membrane</keyword>
<evidence type="ECO:0000256" key="1">
    <source>
        <dbReference type="ARBA" id="ARBA00004606"/>
    </source>
</evidence>
<proteinExistence type="inferred from homology"/>